<feature type="domain" description="HTH crp-type" evidence="5">
    <location>
        <begin position="153"/>
        <end position="224"/>
    </location>
</feature>
<dbReference type="InterPro" id="IPR014710">
    <property type="entry name" value="RmlC-like_jellyroll"/>
</dbReference>
<organism evidence="6 7">
    <name type="scientific">Zunongwangia mangrovi</name>
    <dbReference type="NCBI Taxonomy" id="1334022"/>
    <lineage>
        <taxon>Bacteria</taxon>
        <taxon>Pseudomonadati</taxon>
        <taxon>Bacteroidota</taxon>
        <taxon>Flavobacteriia</taxon>
        <taxon>Flavobacteriales</taxon>
        <taxon>Flavobacteriaceae</taxon>
        <taxon>Zunongwangia</taxon>
    </lineage>
</organism>
<dbReference type="SUPFAM" id="SSF46785">
    <property type="entry name" value="Winged helix' DNA-binding domain"/>
    <property type="match status" value="1"/>
</dbReference>
<dbReference type="GO" id="GO:0016301">
    <property type="term" value="F:kinase activity"/>
    <property type="evidence" value="ECO:0007669"/>
    <property type="project" value="UniProtKB-KW"/>
</dbReference>
<dbReference type="InterPro" id="IPR000595">
    <property type="entry name" value="cNMP-bd_dom"/>
</dbReference>
<evidence type="ECO:0000256" key="3">
    <source>
        <dbReference type="ARBA" id="ARBA00023163"/>
    </source>
</evidence>
<dbReference type="SUPFAM" id="SSF51206">
    <property type="entry name" value="cAMP-binding domain-like"/>
    <property type="match status" value="1"/>
</dbReference>
<dbReference type="GO" id="GO:0003677">
    <property type="term" value="F:DNA binding"/>
    <property type="evidence" value="ECO:0007669"/>
    <property type="project" value="UniProtKB-KW"/>
</dbReference>
<feature type="domain" description="Cyclic nucleotide-binding" evidence="4">
    <location>
        <begin position="19"/>
        <end position="139"/>
    </location>
</feature>
<keyword evidence="1" id="KW-0805">Transcription regulation</keyword>
<dbReference type="InterPro" id="IPR036388">
    <property type="entry name" value="WH-like_DNA-bd_sf"/>
</dbReference>
<proteinExistence type="predicted"/>
<dbReference type="PROSITE" id="PS50042">
    <property type="entry name" value="CNMP_BINDING_3"/>
    <property type="match status" value="1"/>
</dbReference>
<dbReference type="InterPro" id="IPR036390">
    <property type="entry name" value="WH_DNA-bd_sf"/>
</dbReference>
<dbReference type="PROSITE" id="PS51063">
    <property type="entry name" value="HTH_CRP_2"/>
    <property type="match status" value="1"/>
</dbReference>
<dbReference type="PANTHER" id="PTHR24567">
    <property type="entry name" value="CRP FAMILY TRANSCRIPTIONAL REGULATORY PROTEIN"/>
    <property type="match status" value="1"/>
</dbReference>
<dbReference type="STRING" id="1334022.SAMN04487907_103401"/>
<keyword evidence="6" id="KW-0808">Transferase</keyword>
<evidence type="ECO:0000313" key="7">
    <source>
        <dbReference type="Proteomes" id="UP000199438"/>
    </source>
</evidence>
<dbReference type="InterPro" id="IPR012318">
    <property type="entry name" value="HTH_CRP"/>
</dbReference>
<dbReference type="Pfam" id="PF13545">
    <property type="entry name" value="HTH_Crp_2"/>
    <property type="match status" value="1"/>
</dbReference>
<dbReference type="CDD" id="cd00038">
    <property type="entry name" value="CAP_ED"/>
    <property type="match status" value="1"/>
</dbReference>
<dbReference type="SMART" id="SM00419">
    <property type="entry name" value="HTH_CRP"/>
    <property type="match status" value="1"/>
</dbReference>
<dbReference type="Pfam" id="PF00027">
    <property type="entry name" value="cNMP_binding"/>
    <property type="match status" value="1"/>
</dbReference>
<dbReference type="RefSeq" id="WP_092542289.1">
    <property type="nucleotide sequence ID" value="NZ_FOKV01000003.1"/>
</dbReference>
<dbReference type="InterPro" id="IPR018490">
    <property type="entry name" value="cNMP-bd_dom_sf"/>
</dbReference>
<protein>
    <submittedName>
        <fullName evidence="6">cAMP-binding domain of CRP or a regulatory subunit of cAMP-dependent protein kinases</fullName>
    </submittedName>
</protein>
<reference evidence="7" key="1">
    <citation type="submission" date="2016-10" db="EMBL/GenBank/DDBJ databases">
        <authorList>
            <person name="Varghese N."/>
            <person name="Submissions S."/>
        </authorList>
    </citation>
    <scope>NUCLEOTIDE SEQUENCE [LARGE SCALE GENOMIC DNA]</scope>
    <source>
        <strain evidence="7">DSM 24499</strain>
    </source>
</reference>
<accession>A0A1I1IET9</accession>
<dbReference type="OrthoDB" id="9127033at2"/>
<keyword evidence="2" id="KW-0238">DNA-binding</keyword>
<sequence length="233" mass="26096">MKTPEKTRCESCIIRQFNALKAFSKDELKVISDNKITKDFKKGEQIFKEGEKLNGVFCVRDGASKLSKLSENGKHQIVKIAKKGEILGQRSVVADEQTNLSATALNDTSMCYIPKQLIIDKINENPEFTRNLLKIMASDLRESDNFIVNMSQHNVKQRIAEALLYLETNFGTDDEGFLSVNLSREDLANVVGTATESCIRLIADLKKDGLITTKGKKTKIDDKRGLEDMISGF</sequence>
<dbReference type="GO" id="GO:0005829">
    <property type="term" value="C:cytosol"/>
    <property type="evidence" value="ECO:0007669"/>
    <property type="project" value="TreeGrafter"/>
</dbReference>
<keyword evidence="7" id="KW-1185">Reference proteome</keyword>
<evidence type="ECO:0000259" key="4">
    <source>
        <dbReference type="PROSITE" id="PS50042"/>
    </source>
</evidence>
<dbReference type="PANTHER" id="PTHR24567:SF26">
    <property type="entry name" value="REGULATORY PROTEIN YEIL"/>
    <property type="match status" value="1"/>
</dbReference>
<dbReference type="AlphaFoldDB" id="A0A1I1IET9"/>
<dbReference type="Gene3D" id="1.10.10.10">
    <property type="entry name" value="Winged helix-like DNA-binding domain superfamily/Winged helix DNA-binding domain"/>
    <property type="match status" value="1"/>
</dbReference>
<dbReference type="Gene3D" id="2.60.120.10">
    <property type="entry name" value="Jelly Rolls"/>
    <property type="match status" value="1"/>
</dbReference>
<evidence type="ECO:0000259" key="5">
    <source>
        <dbReference type="PROSITE" id="PS51063"/>
    </source>
</evidence>
<dbReference type="GO" id="GO:0003700">
    <property type="term" value="F:DNA-binding transcription factor activity"/>
    <property type="evidence" value="ECO:0007669"/>
    <property type="project" value="TreeGrafter"/>
</dbReference>
<evidence type="ECO:0000313" key="6">
    <source>
        <dbReference type="EMBL" id="SFC34202.1"/>
    </source>
</evidence>
<keyword evidence="6" id="KW-0418">Kinase</keyword>
<name>A0A1I1IET9_9FLAO</name>
<evidence type="ECO:0000256" key="2">
    <source>
        <dbReference type="ARBA" id="ARBA00023125"/>
    </source>
</evidence>
<gene>
    <name evidence="6" type="ORF">SAMN04487907_103401</name>
</gene>
<dbReference type="EMBL" id="FOKV01000003">
    <property type="protein sequence ID" value="SFC34202.1"/>
    <property type="molecule type" value="Genomic_DNA"/>
</dbReference>
<keyword evidence="3" id="KW-0804">Transcription</keyword>
<dbReference type="InterPro" id="IPR050397">
    <property type="entry name" value="Env_Response_Regulators"/>
</dbReference>
<dbReference type="SMART" id="SM00100">
    <property type="entry name" value="cNMP"/>
    <property type="match status" value="1"/>
</dbReference>
<dbReference type="Proteomes" id="UP000199438">
    <property type="component" value="Unassembled WGS sequence"/>
</dbReference>
<evidence type="ECO:0000256" key="1">
    <source>
        <dbReference type="ARBA" id="ARBA00023015"/>
    </source>
</evidence>
<dbReference type="PRINTS" id="PR00034">
    <property type="entry name" value="HTHCRP"/>
</dbReference>